<proteinExistence type="predicted"/>
<keyword evidence="3" id="KW-1185">Reference proteome</keyword>
<protein>
    <submittedName>
        <fullName evidence="2">Uncharacterized protein</fullName>
    </submittedName>
</protein>
<dbReference type="AlphaFoldDB" id="A0AAN7N1F1"/>
<feature type="region of interest" description="Disordered" evidence="1">
    <location>
        <begin position="68"/>
        <end position="89"/>
    </location>
</feature>
<reference evidence="2 3" key="1">
    <citation type="journal article" date="2023" name="J. Hered.">
        <title>Chromosome-level genome of the wood stork (Mycteria americana) provides insight into avian chromosome evolution.</title>
        <authorList>
            <person name="Flamio R. Jr."/>
            <person name="Ramstad K.M."/>
        </authorList>
    </citation>
    <scope>NUCLEOTIDE SEQUENCE [LARGE SCALE GENOMIC DNA]</scope>
    <source>
        <strain evidence="2">JAX WOST 10</strain>
    </source>
</reference>
<accession>A0AAN7N1F1</accession>
<dbReference type="EMBL" id="JAUNZN010000008">
    <property type="protein sequence ID" value="KAK4817725.1"/>
    <property type="molecule type" value="Genomic_DNA"/>
</dbReference>
<dbReference type="Proteomes" id="UP001333110">
    <property type="component" value="Unassembled WGS sequence"/>
</dbReference>
<gene>
    <name evidence="2" type="ORF">QYF61_026479</name>
</gene>
<comment type="caution">
    <text evidence="2">The sequence shown here is derived from an EMBL/GenBank/DDBJ whole genome shotgun (WGS) entry which is preliminary data.</text>
</comment>
<organism evidence="2 3">
    <name type="scientific">Mycteria americana</name>
    <name type="common">Wood stork</name>
    <dbReference type="NCBI Taxonomy" id="33587"/>
    <lineage>
        <taxon>Eukaryota</taxon>
        <taxon>Metazoa</taxon>
        <taxon>Chordata</taxon>
        <taxon>Craniata</taxon>
        <taxon>Vertebrata</taxon>
        <taxon>Euteleostomi</taxon>
        <taxon>Archelosauria</taxon>
        <taxon>Archosauria</taxon>
        <taxon>Dinosauria</taxon>
        <taxon>Saurischia</taxon>
        <taxon>Theropoda</taxon>
        <taxon>Coelurosauria</taxon>
        <taxon>Aves</taxon>
        <taxon>Neognathae</taxon>
        <taxon>Neoaves</taxon>
        <taxon>Aequornithes</taxon>
        <taxon>Ciconiiformes</taxon>
        <taxon>Ciconiidae</taxon>
        <taxon>Mycteria</taxon>
    </lineage>
</organism>
<evidence type="ECO:0000313" key="2">
    <source>
        <dbReference type="EMBL" id="KAK4817725.1"/>
    </source>
</evidence>
<evidence type="ECO:0000313" key="3">
    <source>
        <dbReference type="Proteomes" id="UP001333110"/>
    </source>
</evidence>
<name>A0AAN7N1F1_MYCAM</name>
<sequence length="89" mass="10646">MWFLILSFAPEHFVQRDLNRLEKWEGRNVMKFKGKHKALHLGRNNPMQQYRLEANRLESGFAEKDLEQADHEPVMHPCGKEDQEHPELH</sequence>
<evidence type="ECO:0000256" key="1">
    <source>
        <dbReference type="SAM" id="MobiDB-lite"/>
    </source>
</evidence>